<dbReference type="Gene3D" id="3.40.190.10">
    <property type="entry name" value="Periplasmic binding protein-like II"/>
    <property type="match status" value="1"/>
</dbReference>
<comment type="caution">
    <text evidence="3">The sequence shown here is derived from an EMBL/GenBank/DDBJ whole genome shotgun (WGS) entry which is preliminary data.</text>
</comment>
<dbReference type="EMBL" id="JBHTCQ010000001">
    <property type="protein sequence ID" value="MFC7404190.1"/>
    <property type="molecule type" value="Genomic_DNA"/>
</dbReference>
<dbReference type="Proteomes" id="UP001596455">
    <property type="component" value="Unassembled WGS sequence"/>
</dbReference>
<dbReference type="PROSITE" id="PS51257">
    <property type="entry name" value="PROKAR_LIPOPROTEIN"/>
    <property type="match status" value="1"/>
</dbReference>
<protein>
    <submittedName>
        <fullName evidence="3">Tripartite tricarboxylate transporter substrate binding protein</fullName>
    </submittedName>
</protein>
<accession>A0ABW2Q9D7</accession>
<dbReference type="PIRSF" id="PIRSF017082">
    <property type="entry name" value="YflP"/>
    <property type="match status" value="1"/>
</dbReference>
<dbReference type="InterPro" id="IPR042100">
    <property type="entry name" value="Bug_dom1"/>
</dbReference>
<evidence type="ECO:0000313" key="3">
    <source>
        <dbReference type="EMBL" id="MFC7404190.1"/>
    </source>
</evidence>
<dbReference type="InterPro" id="IPR005064">
    <property type="entry name" value="BUG"/>
</dbReference>
<feature type="signal peptide" evidence="2">
    <location>
        <begin position="1"/>
        <end position="33"/>
    </location>
</feature>
<dbReference type="SUPFAM" id="SSF53850">
    <property type="entry name" value="Periplasmic binding protein-like II"/>
    <property type="match status" value="1"/>
</dbReference>
<dbReference type="PANTHER" id="PTHR42928">
    <property type="entry name" value="TRICARBOXYLATE-BINDING PROTEIN"/>
    <property type="match status" value="1"/>
</dbReference>
<dbReference type="Gene3D" id="3.40.190.150">
    <property type="entry name" value="Bordetella uptake gene, domain 1"/>
    <property type="match status" value="1"/>
</dbReference>
<reference evidence="4" key="1">
    <citation type="journal article" date="2019" name="Int. J. Syst. Evol. Microbiol.">
        <title>The Global Catalogue of Microorganisms (GCM) 10K type strain sequencing project: providing services to taxonomists for standard genome sequencing and annotation.</title>
        <authorList>
            <consortium name="The Broad Institute Genomics Platform"/>
            <consortium name="The Broad Institute Genome Sequencing Center for Infectious Disease"/>
            <person name="Wu L."/>
            <person name="Ma J."/>
        </authorList>
    </citation>
    <scope>NUCLEOTIDE SEQUENCE [LARGE SCALE GENOMIC DNA]</scope>
    <source>
        <strain evidence="4">JCM 1490</strain>
    </source>
</reference>
<comment type="similarity">
    <text evidence="1">Belongs to the UPF0065 (bug) family.</text>
</comment>
<evidence type="ECO:0000313" key="4">
    <source>
        <dbReference type="Proteomes" id="UP001596455"/>
    </source>
</evidence>
<feature type="chain" id="PRO_5045811102" evidence="2">
    <location>
        <begin position="34"/>
        <end position="321"/>
    </location>
</feature>
<gene>
    <name evidence="3" type="ORF">ACFQQL_03630</name>
</gene>
<name>A0ABW2Q9D7_9MICO</name>
<proteinExistence type="inferred from homology"/>
<keyword evidence="4" id="KW-1185">Reference proteome</keyword>
<dbReference type="RefSeq" id="WP_382391345.1">
    <property type="nucleotide sequence ID" value="NZ_JBHTCQ010000001.1"/>
</dbReference>
<keyword evidence="2" id="KW-0732">Signal</keyword>
<evidence type="ECO:0000256" key="1">
    <source>
        <dbReference type="ARBA" id="ARBA00006987"/>
    </source>
</evidence>
<sequence>MTSLTSRRLAAVSAVALGLAALGACGSSGGGGAAEAPGDQITMIVPFAAGGGSDLAGRAIAGGLEEVTGATVSVENITGGSGAVGYGEFLARQGDGTVLLSSETSLTTLPILQDVPFTAESFTPIMKVGEDYSVVVVDADSEYQTCNDVVDAAGEISVGTSGTSGPETIAWRIVQDSQDVTFDFVNYESGGEVVAGLMGGHIQVAALNPGEVMGQLESGDLRGLCAFAPERYEYPILEDIPTGVEQGLDVTIAQWRGFIAAGEISEEHRQYWIEQGRAFAETDAYDAYVEENLLQPAVAYGDEFASYLQEYDEQAREALGE</sequence>
<dbReference type="Pfam" id="PF03401">
    <property type="entry name" value="TctC"/>
    <property type="match status" value="1"/>
</dbReference>
<dbReference type="PANTHER" id="PTHR42928:SF3">
    <property type="entry name" value="UPF0065 PROTEIN YFLP"/>
    <property type="match status" value="1"/>
</dbReference>
<dbReference type="CDD" id="cd07012">
    <property type="entry name" value="PBP2_Bug_TTT"/>
    <property type="match status" value="1"/>
</dbReference>
<organism evidence="3 4">
    <name type="scientific">Georgenia alba</name>
    <dbReference type="NCBI Taxonomy" id="2233858"/>
    <lineage>
        <taxon>Bacteria</taxon>
        <taxon>Bacillati</taxon>
        <taxon>Actinomycetota</taxon>
        <taxon>Actinomycetes</taxon>
        <taxon>Micrococcales</taxon>
        <taxon>Bogoriellaceae</taxon>
        <taxon>Georgenia</taxon>
    </lineage>
</organism>
<evidence type="ECO:0000256" key="2">
    <source>
        <dbReference type="SAM" id="SignalP"/>
    </source>
</evidence>